<keyword evidence="6" id="KW-0249">Electron transport</keyword>
<dbReference type="PROSITE" id="PS51007">
    <property type="entry name" value="CYTC"/>
    <property type="match status" value="3"/>
</dbReference>
<dbReference type="eggNOG" id="COG2010">
    <property type="taxonomic scope" value="Bacteria"/>
</dbReference>
<dbReference type="Proteomes" id="UP000000270">
    <property type="component" value="Chromosome"/>
</dbReference>
<keyword evidence="12" id="KW-1185">Reference proteome</keyword>
<evidence type="ECO:0000256" key="3">
    <source>
        <dbReference type="ARBA" id="ARBA00022617"/>
    </source>
</evidence>
<evidence type="ECO:0000256" key="2">
    <source>
        <dbReference type="ARBA" id="ARBA00022448"/>
    </source>
</evidence>
<feature type="domain" description="Cytochrome c" evidence="10">
    <location>
        <begin position="304"/>
        <end position="389"/>
    </location>
</feature>
<feature type="domain" description="Cytochrome c" evidence="10">
    <location>
        <begin position="180"/>
        <end position="287"/>
    </location>
</feature>
<dbReference type="SUPFAM" id="SSF46626">
    <property type="entry name" value="Cytochrome c"/>
    <property type="match status" value="3"/>
</dbReference>
<evidence type="ECO:0000256" key="4">
    <source>
        <dbReference type="ARBA" id="ARBA00022660"/>
    </source>
</evidence>
<dbReference type="STRING" id="438753.AZC_0150"/>
<dbReference type="GO" id="GO:0009055">
    <property type="term" value="F:electron transfer activity"/>
    <property type="evidence" value="ECO:0007669"/>
    <property type="project" value="InterPro"/>
</dbReference>
<evidence type="ECO:0000256" key="9">
    <source>
        <dbReference type="SAM" id="SignalP"/>
    </source>
</evidence>
<dbReference type="Pfam" id="PF00034">
    <property type="entry name" value="Cytochrom_C"/>
    <property type="match status" value="1"/>
</dbReference>
<dbReference type="PANTHER" id="PTHR35008">
    <property type="entry name" value="BLL4482 PROTEIN-RELATED"/>
    <property type="match status" value="1"/>
</dbReference>
<dbReference type="PRINTS" id="PR00605">
    <property type="entry name" value="CYTCHROMECIC"/>
</dbReference>
<gene>
    <name evidence="11" type="ordered locus">AZC_0150</name>
</gene>
<comment type="cofactor">
    <cofactor evidence="1">
        <name>heme c</name>
        <dbReference type="ChEBI" id="CHEBI:61717"/>
    </cofactor>
</comment>
<reference evidence="11 12" key="3">
    <citation type="journal article" date="2008" name="BMC Genomics">
        <title>The genome of the versatile nitrogen fixer Azorhizobium caulinodans ORS571.</title>
        <authorList>
            <person name="Lee KB."/>
            <person name="Backer P.D."/>
            <person name="Aono T."/>
            <person name="Liu CT."/>
            <person name="Suzuki S."/>
            <person name="Suzuki T."/>
            <person name="Kaneko T."/>
            <person name="Yamada M."/>
            <person name="Tabata S."/>
            <person name="Kupfer D.M."/>
            <person name="Najar F.Z."/>
            <person name="Wiley G.B."/>
            <person name="Roe B."/>
            <person name="Binnewies T.T."/>
            <person name="Ussery D.W."/>
            <person name="D'Haeze W."/>
            <person name="Herder J.D."/>
            <person name="Gevers D."/>
            <person name="Vereecke D."/>
            <person name="Holsters M."/>
            <person name="Oyaizu H."/>
        </authorList>
    </citation>
    <scope>NUCLEOTIDE SEQUENCE [LARGE SCALE GENOMIC DNA]</scope>
    <source>
        <strain evidence="12">ATCC 43989 / DSM 5975 / JCM 20966 / LMG 6465 / NBRC 14845 / NCIMB 13405 / ORS 571</strain>
    </source>
</reference>
<reference evidence="11 12" key="6">
    <citation type="journal article" date="2011" name="Appl. Environ. Microbiol.">
        <title>Involvement of the azorhizobial chromosome partition gene (parA) in the onset of bacteroid differentiation during Sesbania rostrata stem nodule development.</title>
        <authorList>
            <person name="Liu CT."/>
            <person name="Lee KB."/>
            <person name="Wang YS."/>
            <person name="Peng MH."/>
            <person name="Lee KT."/>
            <person name="Suzuki S."/>
            <person name="Suzuki T."/>
            <person name="Oyaizu H."/>
        </authorList>
    </citation>
    <scope>NUCLEOTIDE SEQUENCE [LARGE SCALE GENOMIC DNA]</scope>
    <source>
        <strain evidence="12">ATCC 43989 / DSM 5975 / JCM 20966 / LMG 6465 / NBRC 14845 / NCIMB 13405 / ORS 571</strain>
    </source>
</reference>
<feature type="domain" description="Cytochrome c" evidence="10">
    <location>
        <begin position="35"/>
        <end position="138"/>
    </location>
</feature>
<organism evidence="11 12">
    <name type="scientific">Azorhizobium caulinodans (strain ATCC 43989 / DSM 5975 / JCM 20966 / LMG 6465 / NBRC 14845 / NCIMB 13405 / ORS 571)</name>
    <dbReference type="NCBI Taxonomy" id="438753"/>
    <lineage>
        <taxon>Bacteria</taxon>
        <taxon>Pseudomonadati</taxon>
        <taxon>Pseudomonadota</taxon>
        <taxon>Alphaproteobacteria</taxon>
        <taxon>Hyphomicrobiales</taxon>
        <taxon>Xanthobacteraceae</taxon>
        <taxon>Azorhizobium</taxon>
    </lineage>
</organism>
<dbReference type="InterPro" id="IPR036909">
    <property type="entry name" value="Cyt_c-like_dom_sf"/>
</dbReference>
<evidence type="ECO:0000256" key="5">
    <source>
        <dbReference type="ARBA" id="ARBA00022723"/>
    </source>
</evidence>
<keyword evidence="9" id="KW-0732">Signal</keyword>
<keyword evidence="2" id="KW-0813">Transport</keyword>
<accession>A8IGY2</accession>
<sequence>MAGMRNTILGAACLGLAGFGGISSAAAQAASDDAALVDRGAYLARAADCMPCHTGDKSKPYGGGLPFKTPFGVMYSVNITSDPQYGIGSWTFDDFKAALHNGIRKDGAYLYPAMPFDAYTGITDDDLKALWAFVRRIQPVAQPDRENELKFPFNVRLGLLAWRELFFTPATFKPTAGKSDSWNRGAYLVEALGHCSDCHSPRNIMGAVKSKDIFTGSEVDGFYAPDIASAALAKNWTKDTLSQFLRTGSAPGKTSVFGPMAEVVHESLAYLTPGDIDAMVTYLLDSPPPKDKPAPEAASPLPHDVYVRAAKSYIDNCAPCHRDGGVGAGVAVPPLAGNPAVTAAEPYNVIMAVLGGLPAGGTYGAMPSFAGRLSDSQVADLVNYVRTSWGNGGTANATAGMVAAWRATAHVPDYGTQVASSFDCPKVGGAPGNSGPDAKVVASLTQMIQGGSRAIDKLADAYTSASGDSSPNGVVDALTAAYCPVVAASQAPDWQKYGDLRRWTLQVAAAISPRLASGTIPDVPVIWAVPAGTGLIGREPASLAAKLACPANDGKQVPKALGDAAVALLGTPKPPVSGDAAKTYATTLVQQNPKARRADVANALILAYCPAVAALPGTSIAEQNNLLNSFGQQVIGTLQLLPTPTVAAK</sequence>
<protein>
    <recommendedName>
        <fullName evidence="10">Cytochrome c domain-containing protein</fullName>
    </recommendedName>
</protein>
<feature type="signal peptide" evidence="9">
    <location>
        <begin position="1"/>
        <end position="29"/>
    </location>
</feature>
<reference evidence="11 12" key="1">
    <citation type="journal article" date="2007" name="Appl. Environ. Microbiol.">
        <title>Rhizobial factors required for stem nodule maturation and maintenance in Sesbania rostrata-Azorhizobium caulinodans ORS571 symbiosis.</title>
        <authorList>
            <person name="Suzuki S."/>
            <person name="Aono T."/>
            <person name="Lee KB."/>
            <person name="Suzuki T."/>
            <person name="Liu CT."/>
            <person name="Miwa H."/>
            <person name="Wakao S."/>
            <person name="Iki T."/>
            <person name="Oyaizu H."/>
        </authorList>
    </citation>
    <scope>NUCLEOTIDE SEQUENCE [LARGE SCALE GENOMIC DNA]</scope>
    <source>
        <strain evidence="12">ATCC 43989 / DSM 5975 / JCM 20966 / LMG 6465 / NBRC 14845 / NCIMB 13405 / ORS 571</strain>
    </source>
</reference>
<dbReference type="GO" id="GO:0005506">
    <property type="term" value="F:iron ion binding"/>
    <property type="evidence" value="ECO:0007669"/>
    <property type="project" value="InterPro"/>
</dbReference>
<evidence type="ECO:0000313" key="11">
    <source>
        <dbReference type="EMBL" id="BAF86148.1"/>
    </source>
</evidence>
<keyword evidence="4" id="KW-0679">Respiratory chain</keyword>
<dbReference type="KEGG" id="azc:AZC_0150"/>
<keyword evidence="7 8" id="KW-0408">Iron</keyword>
<keyword evidence="3 8" id="KW-0349">Heme</keyword>
<reference evidence="11 12" key="5">
    <citation type="journal article" date="2010" name="Appl. Environ. Microbiol.">
        <title>phrR-like gene praR of Azorhizobium caulinodans ORS571 is essential for symbiosis with Sesbania rostrata and is involved in expression of reb genes.</title>
        <authorList>
            <person name="Akiba N."/>
            <person name="Aono T."/>
            <person name="Toyazaki H."/>
            <person name="Sato S."/>
            <person name="Oyaizu H."/>
        </authorList>
    </citation>
    <scope>NUCLEOTIDE SEQUENCE [LARGE SCALE GENOMIC DNA]</scope>
    <source>
        <strain evidence="12">ATCC 43989 / DSM 5975 / JCM 20966 / LMG 6465 / NBRC 14845 / NCIMB 13405 / ORS 571</strain>
    </source>
</reference>
<dbReference type="InterPro" id="IPR009056">
    <property type="entry name" value="Cyt_c-like_dom"/>
</dbReference>
<dbReference type="PANTHER" id="PTHR35008:SF4">
    <property type="entry name" value="BLL4482 PROTEIN"/>
    <property type="match status" value="1"/>
</dbReference>
<dbReference type="Gene3D" id="1.10.760.10">
    <property type="entry name" value="Cytochrome c-like domain"/>
    <property type="match status" value="2"/>
</dbReference>
<feature type="chain" id="PRO_5002724425" description="Cytochrome c domain-containing protein" evidence="9">
    <location>
        <begin position="30"/>
        <end position="649"/>
    </location>
</feature>
<evidence type="ECO:0000256" key="8">
    <source>
        <dbReference type="PROSITE-ProRule" id="PRU00433"/>
    </source>
</evidence>
<evidence type="ECO:0000313" key="12">
    <source>
        <dbReference type="Proteomes" id="UP000000270"/>
    </source>
</evidence>
<dbReference type="EMBL" id="AP009384">
    <property type="protein sequence ID" value="BAF86148.1"/>
    <property type="molecule type" value="Genomic_DNA"/>
</dbReference>
<reference evidence="11 12" key="4">
    <citation type="journal article" date="2009" name="Appl. Environ. Microbiol.">
        <title>Comparative genome-wide transcriptional profiling of Azorhizobium caulinodans ORS571 grown under free-living and symbiotic conditions.</title>
        <authorList>
            <person name="Tsukada S."/>
            <person name="Aono T."/>
            <person name="Akiba N."/>
            <person name="Lee KB."/>
            <person name="Liu CT."/>
            <person name="Toyazaki H."/>
            <person name="Oyaizu H."/>
        </authorList>
    </citation>
    <scope>NUCLEOTIDE SEQUENCE [LARGE SCALE GENOMIC DNA]</scope>
    <source>
        <strain evidence="12">ATCC 43989 / DSM 5975 / JCM 20966 / LMG 6465 / NBRC 14845 / NCIMB 13405 / ORS 571</strain>
    </source>
</reference>
<dbReference type="InterPro" id="IPR008168">
    <property type="entry name" value="Cyt_C_IC"/>
</dbReference>
<dbReference type="AlphaFoldDB" id="A8IGY2"/>
<keyword evidence="5 8" id="KW-0479">Metal-binding</keyword>
<evidence type="ECO:0000256" key="7">
    <source>
        <dbReference type="ARBA" id="ARBA00023004"/>
    </source>
</evidence>
<dbReference type="HOGENOM" id="CLU_028594_0_1_5"/>
<name>A8IGY2_AZOC5</name>
<evidence type="ECO:0000256" key="1">
    <source>
        <dbReference type="ARBA" id="ARBA00001926"/>
    </source>
</evidence>
<evidence type="ECO:0000259" key="10">
    <source>
        <dbReference type="PROSITE" id="PS51007"/>
    </source>
</evidence>
<dbReference type="GO" id="GO:0020037">
    <property type="term" value="F:heme binding"/>
    <property type="evidence" value="ECO:0007669"/>
    <property type="project" value="InterPro"/>
</dbReference>
<dbReference type="RefSeq" id="WP_012168681.1">
    <property type="nucleotide sequence ID" value="NC_009937.1"/>
</dbReference>
<proteinExistence type="predicted"/>
<evidence type="ECO:0000256" key="6">
    <source>
        <dbReference type="ARBA" id="ARBA00022982"/>
    </source>
</evidence>
<dbReference type="InterPro" id="IPR051459">
    <property type="entry name" value="Cytochrome_c-type_DH"/>
</dbReference>
<reference evidence="12" key="2">
    <citation type="submission" date="2007-04" db="EMBL/GenBank/DDBJ databases">
        <title>Complete genome sequence of the nitrogen-fixing bacterium Azorhizobium caulinodans ORS571.</title>
        <authorList>
            <person name="Lee K.B."/>
            <person name="Backer P.D."/>
            <person name="Aono T."/>
            <person name="Liu C.T."/>
            <person name="Suzuki S."/>
            <person name="Suzuki T."/>
            <person name="Kaneko T."/>
            <person name="Yamada M."/>
            <person name="Tabata S."/>
            <person name="Kupfer D.M."/>
            <person name="Najar F.Z."/>
            <person name="Wiley G.B."/>
            <person name="Roe B."/>
            <person name="Binnewies T."/>
            <person name="Ussery D."/>
            <person name="Vereecke D."/>
            <person name="Gevers D."/>
            <person name="Holsters M."/>
            <person name="Oyaizu H."/>
        </authorList>
    </citation>
    <scope>NUCLEOTIDE SEQUENCE [LARGE SCALE GENOMIC DNA]</scope>
    <source>
        <strain evidence="12">ATCC 43989 / DSM 5975 / JCM 20966 / LMG 6465 / NBRC 14845 / NCIMB 13405 / ORS 571</strain>
    </source>
</reference>